<accession>A0A7G6U8V0</accession>
<dbReference type="InterPro" id="IPR000182">
    <property type="entry name" value="GNAT_dom"/>
</dbReference>
<dbReference type="Pfam" id="PF00583">
    <property type="entry name" value="Acetyltransf_1"/>
    <property type="match status" value="1"/>
</dbReference>
<dbReference type="Gene3D" id="3.40.630.30">
    <property type="match status" value="1"/>
</dbReference>
<dbReference type="PROSITE" id="PS51186">
    <property type="entry name" value="GNAT"/>
    <property type="match status" value="1"/>
</dbReference>
<gene>
    <name evidence="2" type="ORF">HB776_13050</name>
</gene>
<keyword evidence="2" id="KW-0808">Transferase</keyword>
<evidence type="ECO:0000259" key="1">
    <source>
        <dbReference type="PROSITE" id="PS51186"/>
    </source>
</evidence>
<feature type="domain" description="N-acetyltransferase" evidence="1">
    <location>
        <begin position="6"/>
        <end position="167"/>
    </location>
</feature>
<dbReference type="EMBL" id="CP050292">
    <property type="protein sequence ID" value="QND75432.1"/>
    <property type="molecule type" value="Genomic_DNA"/>
</dbReference>
<dbReference type="CDD" id="cd04301">
    <property type="entry name" value="NAT_SF"/>
    <property type="match status" value="1"/>
</dbReference>
<dbReference type="Proteomes" id="UP000515291">
    <property type="component" value="Chromosome"/>
</dbReference>
<dbReference type="KEGG" id="trb:HB776_13050"/>
<dbReference type="GO" id="GO:0016747">
    <property type="term" value="F:acyltransferase activity, transferring groups other than amino-acyl groups"/>
    <property type="evidence" value="ECO:0007669"/>
    <property type="project" value="InterPro"/>
</dbReference>
<dbReference type="AlphaFoldDB" id="A0A7G6U8V0"/>
<reference evidence="3" key="1">
    <citation type="journal article" date="2020" name="Mol. Plant Microbe">
        <title>Rhizobial microsymbionts of the narrowly endemic Oxytropis species growing in Kamchatka are characterized by significant genetic diversity and possess a set of genes that are associated with T3SS and T6SS secretion systems and can affect the development of symbiosis.</title>
        <authorList>
            <person name="Safronova V."/>
            <person name="Guro P."/>
            <person name="Sazanova A."/>
            <person name="Kuznetsova I."/>
            <person name="Belimov A."/>
            <person name="Yakubov V."/>
            <person name="Chirak E."/>
            <person name="Afonin A."/>
            <person name="Gogolev Y."/>
            <person name="Andronov E."/>
            <person name="Tikhonovich I."/>
        </authorList>
    </citation>
    <scope>NUCLEOTIDE SEQUENCE [LARGE SCALE GENOMIC DNA]</scope>
    <source>
        <strain evidence="3">581</strain>
    </source>
</reference>
<evidence type="ECO:0000313" key="3">
    <source>
        <dbReference type="Proteomes" id="UP000515291"/>
    </source>
</evidence>
<proteinExistence type="predicted"/>
<organism evidence="2 3">
    <name type="scientific">Tardiphaga robiniae</name>
    <dbReference type="NCBI Taxonomy" id="943830"/>
    <lineage>
        <taxon>Bacteria</taxon>
        <taxon>Pseudomonadati</taxon>
        <taxon>Pseudomonadota</taxon>
        <taxon>Alphaproteobacteria</taxon>
        <taxon>Hyphomicrobiales</taxon>
        <taxon>Nitrobacteraceae</taxon>
        <taxon>Tardiphaga</taxon>
    </lineage>
</organism>
<dbReference type="InterPro" id="IPR016181">
    <property type="entry name" value="Acyl_CoA_acyltransferase"/>
</dbReference>
<dbReference type="SUPFAM" id="SSF55729">
    <property type="entry name" value="Acyl-CoA N-acyltransferases (Nat)"/>
    <property type="match status" value="1"/>
</dbReference>
<sequence>MTAVPMKWRIMTEADLPSVLAMADTVHPDFPEDEVVFANRLALDPNGCAVLEAQDGIKGYLVSHPWQFREPPSLNSLLTMPAAPSTFYIHDLALLPETRRSGAATVAVDMMAARARLMQLPNMTLVAVNNSVHFWQRHDFTIMRDSELDQKLQSYGDNARFMVRDLTQKRPLVKRKQGRNR</sequence>
<evidence type="ECO:0000313" key="2">
    <source>
        <dbReference type="EMBL" id="QND75432.1"/>
    </source>
</evidence>
<protein>
    <submittedName>
        <fullName evidence="2">GNAT family N-acetyltransferase</fullName>
    </submittedName>
</protein>
<name>A0A7G6U8V0_9BRAD</name>